<dbReference type="Pfam" id="PF07859">
    <property type="entry name" value="Abhydrolase_3"/>
    <property type="match status" value="1"/>
</dbReference>
<dbReference type="InterPro" id="IPR050300">
    <property type="entry name" value="GDXG_lipolytic_enzyme"/>
</dbReference>
<protein>
    <submittedName>
        <fullName evidence="4">Alpha/beta hydrolase</fullName>
    </submittedName>
</protein>
<reference evidence="4 5" key="1">
    <citation type="submission" date="2023-06" db="EMBL/GenBank/DDBJ databases">
        <title>Pelomonas sp. PFR6 16S ribosomal RNA gene Genome sequencing and assembly.</title>
        <authorList>
            <person name="Woo H."/>
        </authorList>
    </citation>
    <scope>NUCLEOTIDE SEQUENCE [LARGE SCALE GENOMIC DNA]</scope>
    <source>
        <strain evidence="4 5">PFR6</strain>
    </source>
</reference>
<gene>
    <name evidence="4" type="ORF">QWJ38_03675</name>
</gene>
<evidence type="ECO:0000313" key="4">
    <source>
        <dbReference type="EMBL" id="MDN3919375.1"/>
    </source>
</evidence>
<dbReference type="PANTHER" id="PTHR48081:SF8">
    <property type="entry name" value="ALPHA_BETA HYDROLASE FOLD-3 DOMAIN-CONTAINING PROTEIN-RELATED"/>
    <property type="match status" value="1"/>
</dbReference>
<evidence type="ECO:0000313" key="5">
    <source>
        <dbReference type="Proteomes" id="UP001228044"/>
    </source>
</evidence>
<comment type="caution">
    <text evidence="4">The sequence shown here is derived from an EMBL/GenBank/DDBJ whole genome shotgun (WGS) entry which is preliminary data.</text>
</comment>
<dbReference type="PANTHER" id="PTHR48081">
    <property type="entry name" value="AB HYDROLASE SUPERFAMILY PROTEIN C4A8.06C"/>
    <property type="match status" value="1"/>
</dbReference>
<keyword evidence="2 4" id="KW-0378">Hydrolase</keyword>
<organism evidence="4 5">
    <name type="scientific">Roseateles violae</name>
    <dbReference type="NCBI Taxonomy" id="3058042"/>
    <lineage>
        <taxon>Bacteria</taxon>
        <taxon>Pseudomonadati</taxon>
        <taxon>Pseudomonadota</taxon>
        <taxon>Betaproteobacteria</taxon>
        <taxon>Burkholderiales</taxon>
        <taxon>Sphaerotilaceae</taxon>
        <taxon>Roseateles</taxon>
    </lineage>
</organism>
<dbReference type="SUPFAM" id="SSF53474">
    <property type="entry name" value="alpha/beta-Hydrolases"/>
    <property type="match status" value="1"/>
</dbReference>
<accession>A0ABT8DLU9</accession>
<sequence length="298" mass="32324">MNELQQVIAMLRALPQGLNIGERRARVDATSERYPVAADVRVEPVSARGVSAEWTSTPAAGEGDVILYLHGGGYVLGSLKSHRHFASELGRQAGMKTLALDYRLAPEFPYPCALEDAVDGYRFLLETGYDPRRITVVGDSAGGGLSMALLLRLREQGLPQPAGALLFSPWVDMTATADSYRHNAERDPIISREGIEFLAAQYLGPLPRQLPLASPVFADLAGIAPLTIFVGDAETLLDDSLALARVAEQAGVPVHLEVWPEMLHVWPSFYPELAQGRQALARAGQLLREARLSPPPDV</sequence>
<comment type="similarity">
    <text evidence="1">Belongs to the 'GDXG' lipolytic enzyme family.</text>
</comment>
<name>A0ABT8DLU9_9BURK</name>
<evidence type="ECO:0000256" key="2">
    <source>
        <dbReference type="ARBA" id="ARBA00022801"/>
    </source>
</evidence>
<dbReference type="EMBL" id="JAUHHC010000001">
    <property type="protein sequence ID" value="MDN3919375.1"/>
    <property type="molecule type" value="Genomic_DNA"/>
</dbReference>
<keyword evidence="5" id="KW-1185">Reference proteome</keyword>
<dbReference type="GO" id="GO:0016787">
    <property type="term" value="F:hydrolase activity"/>
    <property type="evidence" value="ECO:0007669"/>
    <property type="project" value="UniProtKB-KW"/>
</dbReference>
<evidence type="ECO:0000256" key="1">
    <source>
        <dbReference type="ARBA" id="ARBA00010515"/>
    </source>
</evidence>
<dbReference type="InterPro" id="IPR013094">
    <property type="entry name" value="AB_hydrolase_3"/>
</dbReference>
<dbReference type="RefSeq" id="WP_290357679.1">
    <property type="nucleotide sequence ID" value="NZ_JAUHHC010000001.1"/>
</dbReference>
<dbReference type="InterPro" id="IPR029058">
    <property type="entry name" value="AB_hydrolase_fold"/>
</dbReference>
<proteinExistence type="inferred from homology"/>
<dbReference type="Gene3D" id="3.40.50.1820">
    <property type="entry name" value="alpha/beta hydrolase"/>
    <property type="match status" value="1"/>
</dbReference>
<evidence type="ECO:0000259" key="3">
    <source>
        <dbReference type="Pfam" id="PF07859"/>
    </source>
</evidence>
<dbReference type="Proteomes" id="UP001228044">
    <property type="component" value="Unassembled WGS sequence"/>
</dbReference>
<dbReference type="InterPro" id="IPR002168">
    <property type="entry name" value="Lipase_GDXG_HIS_AS"/>
</dbReference>
<feature type="domain" description="Alpha/beta hydrolase fold-3" evidence="3">
    <location>
        <begin position="66"/>
        <end position="266"/>
    </location>
</feature>
<dbReference type="PROSITE" id="PS01173">
    <property type="entry name" value="LIPASE_GDXG_HIS"/>
    <property type="match status" value="1"/>
</dbReference>